<gene>
    <name evidence="2" type="ORF">LPJ61_004413</name>
</gene>
<protein>
    <submittedName>
        <fullName evidence="2">Uncharacterized protein</fullName>
    </submittedName>
</protein>
<keyword evidence="1" id="KW-1133">Transmembrane helix</keyword>
<evidence type="ECO:0000313" key="3">
    <source>
        <dbReference type="Proteomes" id="UP001143981"/>
    </source>
</evidence>
<keyword evidence="3" id="KW-1185">Reference proteome</keyword>
<dbReference type="Proteomes" id="UP001143981">
    <property type="component" value="Unassembled WGS sequence"/>
</dbReference>
<feature type="transmembrane region" description="Helical" evidence="1">
    <location>
        <begin position="500"/>
        <end position="521"/>
    </location>
</feature>
<accession>A0A9W7YAV6</accession>
<sequence length="556" mass="62496">MAWLDIQEPTADDIAALACVFEIGANTLRRLLAGAALQVLDPECVVEDRSLYLCWAEMAGTDASTSQYILHGSPIHAAEDAAVSAASPAGEKAAAAAHTGIASSDTTAVAGQKRAEWPGGYVPVHPWMQPSATQVLSRLNLPRYRVKSKYADTLADPQAEAVRLKQAHQVLELLSKPVITNKERMRAVLQRWGSVREQWWREVLDHTRDGSNSSKTSAQGRAQRFRQLAEQLGQGARETLGYHTVQLWVRGPIVLSLHRHSSEVIAEVARELAPRDARLLAVEPLAVVQGLVERWVQAAASRLPVLDQWSDRLDHELTHPVRILSIETANWSPVIARGRKAGLALLRRCQLNESVLRQLCSAARTLLIAPDSRGGRNCAYYTMAHRPLLSPAHHPLVHDIAGRGIEHQLGALHEQHARIADLRGMYKKAEQRLSRLHSIMLDRQRLRIIKTQKDIHRYFRILVTVELVFLPIELWYNLDNLNGITTPGRLQPFDASDEDFWLTVLGMFIWAAVAIALYSLYTKYFELRHARLRAANLSDLHFQQRAIAQSKSWWRR</sequence>
<keyword evidence="1" id="KW-0812">Transmembrane</keyword>
<proteinExistence type="predicted"/>
<dbReference type="AlphaFoldDB" id="A0A9W7YAV6"/>
<dbReference type="EMBL" id="JANBOI010000994">
    <property type="protein sequence ID" value="KAJ1727750.1"/>
    <property type="molecule type" value="Genomic_DNA"/>
</dbReference>
<comment type="caution">
    <text evidence="2">The sequence shown here is derived from an EMBL/GenBank/DDBJ whole genome shotgun (WGS) entry which is preliminary data.</text>
</comment>
<evidence type="ECO:0000256" key="1">
    <source>
        <dbReference type="SAM" id="Phobius"/>
    </source>
</evidence>
<dbReference type="OrthoDB" id="439943at2759"/>
<name>A0A9W7YAV6_9FUNG</name>
<organism evidence="2 3">
    <name type="scientific">Coemansia biformis</name>
    <dbReference type="NCBI Taxonomy" id="1286918"/>
    <lineage>
        <taxon>Eukaryota</taxon>
        <taxon>Fungi</taxon>
        <taxon>Fungi incertae sedis</taxon>
        <taxon>Zoopagomycota</taxon>
        <taxon>Kickxellomycotina</taxon>
        <taxon>Kickxellomycetes</taxon>
        <taxon>Kickxellales</taxon>
        <taxon>Kickxellaceae</taxon>
        <taxon>Coemansia</taxon>
    </lineage>
</organism>
<keyword evidence="1" id="KW-0472">Membrane</keyword>
<reference evidence="2" key="1">
    <citation type="submission" date="2022-07" db="EMBL/GenBank/DDBJ databases">
        <title>Phylogenomic reconstructions and comparative analyses of Kickxellomycotina fungi.</title>
        <authorList>
            <person name="Reynolds N.K."/>
            <person name="Stajich J.E."/>
            <person name="Barry K."/>
            <person name="Grigoriev I.V."/>
            <person name="Crous P."/>
            <person name="Smith M.E."/>
        </authorList>
    </citation>
    <scope>NUCLEOTIDE SEQUENCE</scope>
    <source>
        <strain evidence="2">BCRC 34381</strain>
    </source>
</reference>
<evidence type="ECO:0000313" key="2">
    <source>
        <dbReference type="EMBL" id="KAJ1727750.1"/>
    </source>
</evidence>